<dbReference type="PANTHER" id="PTHR12357:SF3">
    <property type="entry name" value="YTH DOMAIN-CONTAINING PROTEIN 1"/>
    <property type="match status" value="1"/>
</dbReference>
<dbReference type="CDD" id="cd21134">
    <property type="entry name" value="YTH"/>
    <property type="match status" value="1"/>
</dbReference>
<dbReference type="GO" id="GO:0005654">
    <property type="term" value="C:nucleoplasm"/>
    <property type="evidence" value="ECO:0007669"/>
    <property type="project" value="TreeGrafter"/>
</dbReference>
<dbReference type="PANTHER" id="PTHR12357">
    <property type="entry name" value="YTH YT521-B HOMOLOGY DOMAIN-CONTAINING"/>
    <property type="match status" value="1"/>
</dbReference>
<feature type="region of interest" description="Disordered" evidence="2">
    <location>
        <begin position="46"/>
        <end position="110"/>
    </location>
</feature>
<evidence type="ECO:0000313" key="5">
    <source>
        <dbReference type="Proteomes" id="UP000314982"/>
    </source>
</evidence>
<dbReference type="Ensembl" id="ENSHHUT00000076644.1">
    <property type="protein sequence ID" value="ENSHHUP00000074207.1"/>
    <property type="gene ID" value="ENSHHUG00000043538.1"/>
</dbReference>
<dbReference type="PROSITE" id="PS50882">
    <property type="entry name" value="YTH"/>
    <property type="match status" value="1"/>
</dbReference>
<dbReference type="GO" id="GO:1990247">
    <property type="term" value="F:N6-methyladenosine-containing RNA reader activity"/>
    <property type="evidence" value="ECO:0007669"/>
    <property type="project" value="UniProtKB-UniRule"/>
</dbReference>
<dbReference type="InterPro" id="IPR045168">
    <property type="entry name" value="YTH_prot"/>
</dbReference>
<dbReference type="Proteomes" id="UP000314982">
    <property type="component" value="Unassembled WGS sequence"/>
</dbReference>
<evidence type="ECO:0000256" key="2">
    <source>
        <dbReference type="SAM" id="MobiDB-lite"/>
    </source>
</evidence>
<proteinExistence type="inferred from homology"/>
<organism evidence="4 5">
    <name type="scientific">Hucho hucho</name>
    <name type="common">huchen</name>
    <dbReference type="NCBI Taxonomy" id="62062"/>
    <lineage>
        <taxon>Eukaryota</taxon>
        <taxon>Metazoa</taxon>
        <taxon>Chordata</taxon>
        <taxon>Craniata</taxon>
        <taxon>Vertebrata</taxon>
        <taxon>Euteleostomi</taxon>
        <taxon>Actinopterygii</taxon>
        <taxon>Neopterygii</taxon>
        <taxon>Teleostei</taxon>
        <taxon>Protacanthopterygii</taxon>
        <taxon>Salmoniformes</taxon>
        <taxon>Salmonidae</taxon>
        <taxon>Salmoninae</taxon>
        <taxon>Hucho</taxon>
    </lineage>
</organism>
<evidence type="ECO:0000256" key="1">
    <source>
        <dbReference type="RuleBase" id="RU369095"/>
    </source>
</evidence>
<feature type="region of interest" description="Disordered" evidence="2">
    <location>
        <begin position="132"/>
        <end position="173"/>
    </location>
</feature>
<sequence length="254" mass="27693">MVGLVFQLRQKWHGLFLRRIRSPSKPWSQLDENTIRALVSVLGAEDPTAGLQQPTGIGQRPRPISSEDPPQTSSWRNANSKRTPGPTGSTDDELFIPNPSQTATDRSSRLSPAWALLQPKVFHGSRDMCSKLSADDHSSTTNSPESASLCLHSPCASPSPTSSGKCSKSPSPRPGGVTVRYFIMKSSNLRNIDIPQQRGIWSTTPSNELKLNRAFLESSLVFSVQGSGHFQGYARMMSVIGQERCQDWGSTGLG</sequence>
<dbReference type="GO" id="GO:0003729">
    <property type="term" value="F:mRNA binding"/>
    <property type="evidence" value="ECO:0007669"/>
    <property type="project" value="UniProtKB-UniRule"/>
</dbReference>
<comment type="function">
    <text evidence="1">Specifically recognizes and binds N6-methyladenosine (m6A)-containing RNAs, and regulates mRNA stability. M6A is a modification present at internal sites of mRNAs and some non-coding RNAs and plays a role in mRNA stability and processing.</text>
</comment>
<dbReference type="GO" id="GO:0048024">
    <property type="term" value="P:regulation of mRNA splicing, via spliceosome"/>
    <property type="evidence" value="ECO:0007669"/>
    <property type="project" value="TreeGrafter"/>
</dbReference>
<dbReference type="Pfam" id="PF04146">
    <property type="entry name" value="YTH"/>
    <property type="match status" value="1"/>
</dbReference>
<accession>A0A4W5QDQ5</accession>
<feature type="compositionally biased region" description="Polar residues" evidence="2">
    <location>
        <begin position="68"/>
        <end position="89"/>
    </location>
</feature>
<feature type="compositionally biased region" description="Polar residues" evidence="2">
    <location>
        <begin position="156"/>
        <end position="170"/>
    </location>
</feature>
<reference evidence="4" key="2">
    <citation type="submission" date="2025-08" db="UniProtKB">
        <authorList>
            <consortium name="Ensembl"/>
        </authorList>
    </citation>
    <scope>IDENTIFICATION</scope>
</reference>
<protein>
    <recommendedName>
        <fullName evidence="1">YTH domain-containing family protein</fullName>
    </recommendedName>
</protein>
<keyword evidence="1" id="KW-0694">RNA-binding</keyword>
<evidence type="ECO:0000313" key="4">
    <source>
        <dbReference type="Ensembl" id="ENSHHUP00000074207.1"/>
    </source>
</evidence>
<reference evidence="4" key="3">
    <citation type="submission" date="2025-09" db="UniProtKB">
        <authorList>
            <consortium name="Ensembl"/>
        </authorList>
    </citation>
    <scope>IDENTIFICATION</scope>
</reference>
<comment type="similarity">
    <text evidence="1">Belongs to the YTHDF family.</text>
</comment>
<reference evidence="5" key="1">
    <citation type="submission" date="2018-06" db="EMBL/GenBank/DDBJ databases">
        <title>Genome assembly of Danube salmon.</title>
        <authorList>
            <person name="Macqueen D.J."/>
            <person name="Gundappa M.K."/>
        </authorList>
    </citation>
    <scope>NUCLEOTIDE SEQUENCE [LARGE SCALE GENOMIC DNA]</scope>
</reference>
<dbReference type="STRING" id="62062.ENSHHUP00000074207"/>
<keyword evidence="5" id="KW-1185">Reference proteome</keyword>
<dbReference type="AlphaFoldDB" id="A0A4W5QDQ5"/>
<name>A0A4W5QDQ5_9TELE</name>
<dbReference type="InterPro" id="IPR007275">
    <property type="entry name" value="YTH_domain"/>
</dbReference>
<dbReference type="Gene3D" id="3.10.590.10">
    <property type="entry name" value="ph1033 like domains"/>
    <property type="match status" value="1"/>
</dbReference>
<feature type="domain" description="YTH" evidence="3">
    <location>
        <begin position="179"/>
        <end position="254"/>
    </location>
</feature>
<dbReference type="GO" id="GO:0000398">
    <property type="term" value="P:mRNA splicing, via spliceosome"/>
    <property type="evidence" value="ECO:0007669"/>
    <property type="project" value="TreeGrafter"/>
</dbReference>
<evidence type="ECO:0000259" key="3">
    <source>
        <dbReference type="PROSITE" id="PS50882"/>
    </source>
</evidence>